<comment type="similarity">
    <text evidence="2">Belongs to the amino acid-polyamine-organocation (APC) superfamily. Spore germination protein (SGP) (TC 2.A.3.9) family.</text>
</comment>
<protein>
    <submittedName>
        <fullName evidence="9">Endospore germination permease</fullName>
    </submittedName>
</protein>
<comment type="subcellular location">
    <subcellularLocation>
        <location evidence="1">Membrane</location>
        <topology evidence="1">Multi-pass membrane protein</topology>
    </subcellularLocation>
</comment>
<feature type="transmembrane region" description="Helical" evidence="8">
    <location>
        <begin position="277"/>
        <end position="296"/>
    </location>
</feature>
<evidence type="ECO:0000256" key="1">
    <source>
        <dbReference type="ARBA" id="ARBA00004141"/>
    </source>
</evidence>
<proteinExistence type="inferred from homology"/>
<feature type="transmembrane region" description="Helical" evidence="8">
    <location>
        <begin position="12"/>
        <end position="33"/>
    </location>
</feature>
<dbReference type="PANTHER" id="PTHR34975">
    <property type="entry name" value="SPORE GERMINATION PROTEIN A2"/>
    <property type="match status" value="1"/>
</dbReference>
<evidence type="ECO:0000256" key="3">
    <source>
        <dbReference type="ARBA" id="ARBA00022448"/>
    </source>
</evidence>
<dbReference type="RefSeq" id="WP_045173403.1">
    <property type="nucleotide sequence ID" value="NZ_CP139957.1"/>
</dbReference>
<evidence type="ECO:0000256" key="4">
    <source>
        <dbReference type="ARBA" id="ARBA00022544"/>
    </source>
</evidence>
<reference evidence="9 10" key="1">
    <citation type="submission" date="2023-12" db="EMBL/GenBank/DDBJ databases">
        <authorList>
            <person name="Manesh M.J.H."/>
            <person name="Bing R.G."/>
            <person name="Willard D.J."/>
            <person name="Kelly R.M."/>
        </authorList>
    </citation>
    <scope>NUCLEOTIDE SEQUENCE [LARGE SCALE GENOMIC DNA]</scope>
    <source>
        <strain evidence="9 10">DSM 8977</strain>
    </source>
</reference>
<dbReference type="PANTHER" id="PTHR34975:SF2">
    <property type="entry name" value="SPORE GERMINATION PROTEIN A2"/>
    <property type="match status" value="1"/>
</dbReference>
<sequence length="370" mass="42808">MSNSKISYSQFLYLFFINRIVMVLTFLPIFNAPPKNQDVWLSVVFMYPFSILASLPLLYLCSLFPNQTFTSILYTVFGKASKVLSILYVWFFFHITAIQIAQFVEFMATAVLPETPVLFLIVTMLIVCLYALKKGIEPLARFAQITSFITMLSLAIIMIISLRFFDPSVFEPVLEKNILQPIFGGIYLCSLSSEIITIGMVNPYIVKVKNKKCILKDITKTIALAFLLVVIFYLAITVIVLSLFGYTQASRLSFPFYSAIKVLSMAEFLERFESLHMAIWIMGIFLKITYFMYILLTTVQELRNTADYFAYAIPFTSVLAPFVFYIIPDFLSLDRFMSYRYFTLYSYIFIFLIPLFTLIFAKIKQRLSNR</sequence>
<dbReference type="NCBIfam" id="TIGR00912">
    <property type="entry name" value="2A0309"/>
    <property type="match status" value="1"/>
</dbReference>
<feature type="transmembrane region" description="Helical" evidence="8">
    <location>
        <begin position="222"/>
        <end position="246"/>
    </location>
</feature>
<feature type="transmembrane region" description="Helical" evidence="8">
    <location>
        <begin position="182"/>
        <end position="201"/>
    </location>
</feature>
<name>A0ABZ0TZF6_9FIRM</name>
<feature type="transmembrane region" description="Helical" evidence="8">
    <location>
        <begin position="308"/>
        <end position="327"/>
    </location>
</feature>
<gene>
    <name evidence="9" type="ORF">SOJ16_002759</name>
</gene>
<evidence type="ECO:0000313" key="10">
    <source>
        <dbReference type="Proteomes" id="UP001322744"/>
    </source>
</evidence>
<dbReference type="Pfam" id="PF03845">
    <property type="entry name" value="Spore_permease"/>
    <property type="match status" value="1"/>
</dbReference>
<accession>A0ABZ0TZF6</accession>
<evidence type="ECO:0000256" key="6">
    <source>
        <dbReference type="ARBA" id="ARBA00022989"/>
    </source>
</evidence>
<evidence type="ECO:0000256" key="8">
    <source>
        <dbReference type="SAM" id="Phobius"/>
    </source>
</evidence>
<keyword evidence="6 8" id="KW-1133">Transmembrane helix</keyword>
<evidence type="ECO:0000256" key="5">
    <source>
        <dbReference type="ARBA" id="ARBA00022692"/>
    </source>
</evidence>
<feature type="transmembrane region" description="Helical" evidence="8">
    <location>
        <begin position="339"/>
        <end position="361"/>
    </location>
</feature>
<evidence type="ECO:0000256" key="2">
    <source>
        <dbReference type="ARBA" id="ARBA00007998"/>
    </source>
</evidence>
<dbReference type="Proteomes" id="UP001322744">
    <property type="component" value="Chromosome"/>
</dbReference>
<dbReference type="EMBL" id="CP139957">
    <property type="protein sequence ID" value="WPX08844.1"/>
    <property type="molecule type" value="Genomic_DNA"/>
</dbReference>
<feature type="transmembrane region" description="Helical" evidence="8">
    <location>
        <begin position="83"/>
        <end position="104"/>
    </location>
</feature>
<feature type="transmembrane region" description="Helical" evidence="8">
    <location>
        <begin position="39"/>
        <end position="62"/>
    </location>
</feature>
<evidence type="ECO:0000256" key="7">
    <source>
        <dbReference type="ARBA" id="ARBA00023136"/>
    </source>
</evidence>
<dbReference type="Gene3D" id="1.20.1740.10">
    <property type="entry name" value="Amino acid/polyamine transporter I"/>
    <property type="match status" value="1"/>
</dbReference>
<keyword evidence="10" id="KW-1185">Reference proteome</keyword>
<keyword evidence="5 8" id="KW-0812">Transmembrane</keyword>
<keyword evidence="3" id="KW-0813">Transport</keyword>
<keyword evidence="4" id="KW-0309">Germination</keyword>
<organism evidence="9 10">
    <name type="scientific">Anaerocellum danielii</name>
    <dbReference type="NCBI Taxonomy" id="1387557"/>
    <lineage>
        <taxon>Bacteria</taxon>
        <taxon>Bacillati</taxon>
        <taxon>Bacillota</taxon>
        <taxon>Bacillota incertae sedis</taxon>
        <taxon>Caldicellulosiruptorales</taxon>
        <taxon>Caldicellulosiruptoraceae</taxon>
        <taxon>Anaerocellum</taxon>
    </lineage>
</organism>
<feature type="transmembrane region" description="Helical" evidence="8">
    <location>
        <begin position="139"/>
        <end position="162"/>
    </location>
</feature>
<evidence type="ECO:0000313" key="9">
    <source>
        <dbReference type="EMBL" id="WPX08844.1"/>
    </source>
</evidence>
<dbReference type="InterPro" id="IPR004761">
    <property type="entry name" value="Spore_GerAB"/>
</dbReference>
<keyword evidence="7 8" id="KW-0472">Membrane</keyword>
<feature type="transmembrane region" description="Helical" evidence="8">
    <location>
        <begin position="116"/>
        <end position="132"/>
    </location>
</feature>